<dbReference type="GO" id="GO:0005216">
    <property type="term" value="F:monoatomic ion channel activity"/>
    <property type="evidence" value="ECO:0007669"/>
    <property type="project" value="InterPro"/>
</dbReference>
<feature type="chain" id="PRO_5031186967" evidence="3">
    <location>
        <begin position="21"/>
        <end position="224"/>
    </location>
</feature>
<dbReference type="InterPro" id="IPR036719">
    <property type="entry name" value="Neuro-gated_channel_TM_sf"/>
</dbReference>
<evidence type="ECO:0000256" key="1">
    <source>
        <dbReference type="SAM" id="MobiDB-lite"/>
    </source>
</evidence>
<dbReference type="Proteomes" id="UP000595437">
    <property type="component" value="Chromosome 6"/>
</dbReference>
<feature type="transmembrane region" description="Helical" evidence="2">
    <location>
        <begin position="33"/>
        <end position="56"/>
    </location>
</feature>
<dbReference type="InterPro" id="IPR038050">
    <property type="entry name" value="Neuro_actylchol_rec"/>
</dbReference>
<proteinExistence type="predicted"/>
<keyword evidence="5" id="KW-1185">Reference proteome</keyword>
<sequence>MALLVTLFLVLVNIFNSVTANAPKSEGLTAVETWVVMCILHVFAVLAEYACILKIIQSERTKSSRRSRKARKPDNSESIPMATGGSFRTTYRIQSTSSSGPPGGTQFLEQVYEPEAGGKGIIFLQTTITQRAPSPADVTSSAIIVLTEEEEILRMKRGDSSDSSSGASSAGGGGFLAVRGKVRHRNDKIDRIAMYLFPFFFFIFNFCYWSYYLLFYEVFQDLWK</sequence>
<dbReference type="Gene3D" id="1.20.58.390">
    <property type="entry name" value="Neurotransmitter-gated ion-channel transmembrane domain"/>
    <property type="match status" value="2"/>
</dbReference>
<keyword evidence="2" id="KW-0472">Membrane</keyword>
<protein>
    <submittedName>
        <fullName evidence="4">Glycine receptor subunit alpha1like</fullName>
    </submittedName>
</protein>
<evidence type="ECO:0000256" key="3">
    <source>
        <dbReference type="SAM" id="SignalP"/>
    </source>
</evidence>
<dbReference type="InterPro" id="IPR006028">
    <property type="entry name" value="GABAA/Glycine_rcpt"/>
</dbReference>
<feature type="transmembrane region" description="Helical" evidence="2">
    <location>
        <begin position="192"/>
        <end position="214"/>
    </location>
</feature>
<organism evidence="4 5">
    <name type="scientific">Caligus rogercresseyi</name>
    <name type="common">Sea louse</name>
    <dbReference type="NCBI Taxonomy" id="217165"/>
    <lineage>
        <taxon>Eukaryota</taxon>
        <taxon>Metazoa</taxon>
        <taxon>Ecdysozoa</taxon>
        <taxon>Arthropoda</taxon>
        <taxon>Crustacea</taxon>
        <taxon>Multicrustacea</taxon>
        <taxon>Hexanauplia</taxon>
        <taxon>Copepoda</taxon>
        <taxon>Siphonostomatoida</taxon>
        <taxon>Caligidae</taxon>
        <taxon>Caligus</taxon>
    </lineage>
</organism>
<gene>
    <name evidence="4" type="ORF">FKW44_010182</name>
</gene>
<keyword evidence="2" id="KW-0812">Transmembrane</keyword>
<keyword evidence="2" id="KW-1133">Transmembrane helix</keyword>
<feature type="region of interest" description="Disordered" evidence="1">
    <location>
        <begin position="63"/>
        <end position="84"/>
    </location>
</feature>
<feature type="signal peptide" evidence="3">
    <location>
        <begin position="1"/>
        <end position="20"/>
    </location>
</feature>
<name>A0A7T8HG68_CALRO</name>
<reference evidence="5" key="1">
    <citation type="submission" date="2021-01" db="EMBL/GenBank/DDBJ databases">
        <title>Caligus Genome Assembly.</title>
        <authorList>
            <person name="Gallardo-Escarate C."/>
        </authorList>
    </citation>
    <scope>NUCLEOTIDE SEQUENCE [LARGE SCALE GENOMIC DNA]</scope>
</reference>
<keyword evidence="4" id="KW-0675">Receptor</keyword>
<keyword evidence="3" id="KW-0732">Signal</keyword>
<accession>A0A7T8HG68</accession>
<dbReference type="PRINTS" id="PR00253">
    <property type="entry name" value="GABAARECEPTR"/>
</dbReference>
<dbReference type="AlphaFoldDB" id="A0A7T8HG68"/>
<evidence type="ECO:0000256" key="2">
    <source>
        <dbReference type="SAM" id="Phobius"/>
    </source>
</evidence>
<dbReference type="GO" id="GO:0016020">
    <property type="term" value="C:membrane"/>
    <property type="evidence" value="ECO:0007669"/>
    <property type="project" value="InterPro"/>
</dbReference>
<dbReference type="GO" id="GO:0004888">
    <property type="term" value="F:transmembrane signaling receptor activity"/>
    <property type="evidence" value="ECO:0007669"/>
    <property type="project" value="InterPro"/>
</dbReference>
<evidence type="ECO:0000313" key="4">
    <source>
        <dbReference type="EMBL" id="QQP49488.1"/>
    </source>
</evidence>
<dbReference type="SUPFAM" id="SSF90112">
    <property type="entry name" value="Neurotransmitter-gated ion-channel transmembrane pore"/>
    <property type="match status" value="1"/>
</dbReference>
<dbReference type="EMBL" id="CP045895">
    <property type="protein sequence ID" value="QQP49488.1"/>
    <property type="molecule type" value="Genomic_DNA"/>
</dbReference>
<evidence type="ECO:0000313" key="5">
    <source>
        <dbReference type="Proteomes" id="UP000595437"/>
    </source>
</evidence>